<dbReference type="RefSeq" id="WP_125851149.1">
    <property type="nucleotide sequence ID" value="NZ_JACHXH010000046.1"/>
</dbReference>
<organism evidence="5 6">
    <name type="scientific">Rhizobium pisi</name>
    <dbReference type="NCBI Taxonomy" id="574561"/>
    <lineage>
        <taxon>Bacteria</taxon>
        <taxon>Pseudomonadati</taxon>
        <taxon>Pseudomonadota</taxon>
        <taxon>Alphaproteobacteria</taxon>
        <taxon>Hyphomicrobiales</taxon>
        <taxon>Rhizobiaceae</taxon>
        <taxon>Rhizobium/Agrobacterium group</taxon>
        <taxon>Rhizobium</taxon>
    </lineage>
</organism>
<dbReference type="CDD" id="cd00383">
    <property type="entry name" value="trans_reg_C"/>
    <property type="match status" value="1"/>
</dbReference>
<keyword evidence="1 2" id="KW-0238">DNA-binding</keyword>
<dbReference type="PANTHER" id="PTHR47691">
    <property type="entry name" value="REGULATOR-RELATED"/>
    <property type="match status" value="1"/>
</dbReference>
<name>A0A427M5Z9_9HYPH</name>
<dbReference type="InterPro" id="IPR036388">
    <property type="entry name" value="WH-like_DNA-bd_sf"/>
</dbReference>
<comment type="caution">
    <text evidence="5">The sequence shown here is derived from an EMBL/GenBank/DDBJ whole genome shotgun (WGS) entry which is preliminary data.</text>
</comment>
<dbReference type="Pfam" id="PF00486">
    <property type="entry name" value="Trans_reg_C"/>
    <property type="match status" value="1"/>
</dbReference>
<dbReference type="InterPro" id="IPR016032">
    <property type="entry name" value="Sig_transdc_resp-reg_C-effctor"/>
</dbReference>
<reference evidence="4 7" key="2">
    <citation type="submission" date="2020-08" db="EMBL/GenBank/DDBJ databases">
        <title>Genomic Encyclopedia of Type Strains, Phase III (KMG-III): the genomes of soil and plant-associated and newly described type strains.</title>
        <authorList>
            <person name="Whitman W."/>
        </authorList>
    </citation>
    <scope>NUCLEOTIDE SEQUENCE [LARGE SCALE GENOMIC DNA]</scope>
    <source>
        <strain evidence="4 7">CECT 4113</strain>
    </source>
</reference>
<evidence type="ECO:0000313" key="5">
    <source>
        <dbReference type="EMBL" id="RSB59390.1"/>
    </source>
</evidence>
<dbReference type="Gene3D" id="3.40.50.300">
    <property type="entry name" value="P-loop containing nucleotide triphosphate hydrolases"/>
    <property type="match status" value="1"/>
</dbReference>
<evidence type="ECO:0000259" key="3">
    <source>
        <dbReference type="PROSITE" id="PS51755"/>
    </source>
</evidence>
<feature type="DNA-binding region" description="OmpR/PhoB-type" evidence="2">
    <location>
        <begin position="7"/>
        <end position="105"/>
    </location>
</feature>
<dbReference type="Proteomes" id="UP000518315">
    <property type="component" value="Unassembled WGS sequence"/>
</dbReference>
<dbReference type="PROSITE" id="PS51755">
    <property type="entry name" value="OMPR_PHOB"/>
    <property type="match status" value="1"/>
</dbReference>
<evidence type="ECO:0000256" key="1">
    <source>
        <dbReference type="ARBA" id="ARBA00023125"/>
    </source>
</evidence>
<keyword evidence="7" id="KW-1185">Reference proteome</keyword>
<evidence type="ECO:0000313" key="6">
    <source>
        <dbReference type="Proteomes" id="UP000277279"/>
    </source>
</evidence>
<gene>
    <name evidence="5" type="ORF">EFD55_32595</name>
    <name evidence="4" type="ORF">FHS26_006857</name>
</gene>
<dbReference type="InterPro" id="IPR027417">
    <property type="entry name" value="P-loop_NTPase"/>
</dbReference>
<dbReference type="InterPro" id="IPR011990">
    <property type="entry name" value="TPR-like_helical_dom_sf"/>
</dbReference>
<dbReference type="EMBL" id="RJJT01000045">
    <property type="protein sequence ID" value="RSB59390.1"/>
    <property type="molecule type" value="Genomic_DNA"/>
</dbReference>
<dbReference type="Proteomes" id="UP000277279">
    <property type="component" value="Unassembled WGS sequence"/>
</dbReference>
<evidence type="ECO:0000313" key="4">
    <source>
        <dbReference type="EMBL" id="MBB3139076.1"/>
    </source>
</evidence>
<dbReference type="EMBL" id="JACHXH010000046">
    <property type="protein sequence ID" value="MBB3139076.1"/>
    <property type="molecule type" value="Genomic_DNA"/>
</dbReference>
<dbReference type="Gene3D" id="1.10.10.10">
    <property type="entry name" value="Winged helix-like DNA-binding domain superfamily/Winged helix DNA-binding domain"/>
    <property type="match status" value="1"/>
</dbReference>
<dbReference type="SUPFAM" id="SSF46894">
    <property type="entry name" value="C-terminal effector domain of the bipartite response regulators"/>
    <property type="match status" value="1"/>
</dbReference>
<dbReference type="PANTHER" id="PTHR47691:SF3">
    <property type="entry name" value="HTH-TYPE TRANSCRIPTIONAL REGULATOR RV0890C-RELATED"/>
    <property type="match status" value="1"/>
</dbReference>
<dbReference type="SUPFAM" id="SSF48452">
    <property type="entry name" value="TPR-like"/>
    <property type="match status" value="1"/>
</dbReference>
<dbReference type="SUPFAM" id="SSF52540">
    <property type="entry name" value="P-loop containing nucleoside triphosphate hydrolases"/>
    <property type="match status" value="1"/>
</dbReference>
<reference evidence="5 6" key="1">
    <citation type="submission" date="2018-11" db="EMBL/GenBank/DDBJ databases">
        <authorList>
            <person name="Huo Y."/>
        </authorList>
    </citation>
    <scope>NUCLEOTIDE SEQUENCE [LARGE SCALE GENOMIC DNA]</scope>
    <source>
        <strain evidence="5 6">DSM 30132</strain>
    </source>
</reference>
<dbReference type="GO" id="GO:0003677">
    <property type="term" value="F:DNA binding"/>
    <property type="evidence" value="ECO:0007669"/>
    <property type="project" value="UniProtKB-UniRule"/>
</dbReference>
<sequence length="955" mass="105263">MASRQPPEMVAFGPFRLHLKLRRLFRDEEEVRLGNRAMELLIALAGKKGEVVTKRDLFDAAWPGIFIEDGNLKVTIASLRRTLRKYSAAGDYIKTFSNRGYWLSDEAEGVASDEGNPQSIASTQIPHLGNVIGRADEIAELCKTVGIGRLTNIVGAGGIGKTTVAIAVARIVEGEEEVPVTFVDLSRITDEEYVIPSLAAVLGINSGSQDRLDAISSTLAKRATLLVLDTCEHVSNAVAHLCEVVLRRTESVRILCTSRQVLRAKHEKVVWLAPLGVPPAGAAPAAEEVLAYPAPKLLVERASEAGDYKLTDGEAGTVAEICRRLDGLPLAIELIAPRLLVEAAADVLRELDNRFAGFTGRELETPPRQRTLLATLEWSYAMLTESEAAVLRAASIFAQPFEPGALLRVISHHHFDPALVFDALAGLRSKSMLSIEHASDEMRYRLLDSTRAFAANLLEISGEVEQVSAAYARYVLEVFEKSITEQARLPAQKWYATYATRAEELRKAITWALYQSGDTLLGLRLVVTGLPLWHELSMIEDARRNCEEALAAYDRISCSESALKLKLLLGLAAVTRFVSTDTDEAIATFEKAIKLSRDVGDKDAECQGLVALASYRLLPGYRTAAQETLAQLKNAAMQSGNRPALWEHETLLAEMDVIQSDYPAVIARLERLREQIRNASDGTASRFDADIRIRTENTLGAAQWLGSQRPGTGLRRVQTAAHWALEAHHGWTLIYCFTRGILFILSECRDYALGGHCLAKLREAIDRYEVPTWTPVAVCYAEAFDALSGSRRDPDAIMRAFDQLRTGLPQHGRHVYYALLTRALHAIGCVDEAARILNYVFEIGPQRSMLPELLRLKAIEERSKGRDDDAHLTLSRALAIAEDHGSWAWRLRAATDLASLLLEKFQVNDAKTVLEPVYGQFLDGFVTPDLQRANKVLDDLNSSDLMSTVGVAASR</sequence>
<evidence type="ECO:0000256" key="2">
    <source>
        <dbReference type="PROSITE-ProRule" id="PRU01091"/>
    </source>
</evidence>
<dbReference type="OrthoDB" id="4473689at2"/>
<dbReference type="InterPro" id="IPR001867">
    <property type="entry name" value="OmpR/PhoB-type_DNA-bd"/>
</dbReference>
<dbReference type="PRINTS" id="PR00364">
    <property type="entry name" value="DISEASERSIST"/>
</dbReference>
<dbReference type="SMART" id="SM00862">
    <property type="entry name" value="Trans_reg_C"/>
    <property type="match status" value="1"/>
</dbReference>
<accession>A0A427M5Z9</accession>
<dbReference type="AlphaFoldDB" id="A0A427M5Z9"/>
<protein>
    <submittedName>
        <fullName evidence="4">Putative ATPase/DNA-binding winged helix-turn-helix (WHTH) protein</fullName>
    </submittedName>
</protein>
<dbReference type="GO" id="GO:0006355">
    <property type="term" value="P:regulation of DNA-templated transcription"/>
    <property type="evidence" value="ECO:0007669"/>
    <property type="project" value="InterPro"/>
</dbReference>
<evidence type="ECO:0000313" key="7">
    <source>
        <dbReference type="Proteomes" id="UP000518315"/>
    </source>
</evidence>
<dbReference type="GO" id="GO:0000160">
    <property type="term" value="P:phosphorelay signal transduction system"/>
    <property type="evidence" value="ECO:0007669"/>
    <property type="project" value="InterPro"/>
</dbReference>
<proteinExistence type="predicted"/>
<feature type="domain" description="OmpR/PhoB-type" evidence="3">
    <location>
        <begin position="7"/>
        <end position="105"/>
    </location>
</feature>